<dbReference type="RefSeq" id="YP_001425698.1">
    <property type="nucleotide sequence ID" value="NC_008603.1"/>
</dbReference>
<accession>A7J6C0</accession>
<protein>
    <submittedName>
        <fullName evidence="1">Uncharacterized protein n066L</fullName>
    </submittedName>
</protein>
<name>A7J6C0_PBCVF</name>
<dbReference type="EMBL" id="DQ890022">
    <property type="protein sequence ID" value="ABT15351.1"/>
    <property type="molecule type" value="Genomic_DNA"/>
</dbReference>
<evidence type="ECO:0000313" key="1">
    <source>
        <dbReference type="EMBL" id="ABT15351.1"/>
    </source>
</evidence>
<dbReference type="Proteomes" id="UP000204095">
    <property type="component" value="Segment"/>
</dbReference>
<gene>
    <name evidence="1" type="primary">n066L</name>
    <name evidence="1" type="ORF">FR483_n066L</name>
</gene>
<proteinExistence type="predicted"/>
<evidence type="ECO:0000313" key="2">
    <source>
        <dbReference type="Proteomes" id="UP000204095"/>
    </source>
</evidence>
<dbReference type="KEGG" id="vg:5469974"/>
<sequence>MSLFSTILKVPKASYTVVYTPDIVFGIYIPFPGKNAIPIPNRIDPNVGIEKTVVFAPIEFPIPTVHGLFPPVFSKLCKYNIVL</sequence>
<dbReference type="OrthoDB" id="39891at10239"/>
<organism evidence="1 2">
    <name type="scientific">Paramecium bursaria Chlorella virus FR483</name>
    <name type="common">PBCV-FR483</name>
    <dbReference type="NCBI Taxonomy" id="399781"/>
    <lineage>
        <taxon>Viruses</taxon>
        <taxon>Varidnaviria</taxon>
        <taxon>Bamfordvirae</taxon>
        <taxon>Nucleocytoviricota</taxon>
        <taxon>Megaviricetes</taxon>
        <taxon>Algavirales</taxon>
        <taxon>Phycodnaviridae</taxon>
        <taxon>Chlorovirus</taxon>
        <taxon>Chlorovirus conductrix</taxon>
        <taxon>Paramecium bursaria Chlorella virus A1</taxon>
    </lineage>
</organism>
<reference evidence="1 2" key="1">
    <citation type="journal article" date="2007" name="Virology">
        <title>Sequence and annotation of the 314-kb MT325 and the 321-kb FR483 viruses that infect Chlorella Pbi.</title>
        <authorList>
            <person name="Fitzgerald L.A."/>
            <person name="Graves M.V."/>
            <person name="Li X."/>
            <person name="Feldblyum T."/>
            <person name="Hartigan J."/>
            <person name="Van Etten J.L."/>
        </authorList>
    </citation>
    <scope>NUCLEOTIDE SEQUENCE [LARGE SCALE GENOMIC DNA]</scope>
    <source>
        <strain evidence="1 2">FR483</strain>
    </source>
</reference>
<organismHost>
    <name type="scientific">Paramecium bursaria</name>
    <dbReference type="NCBI Taxonomy" id="74790"/>
</organismHost>
<dbReference type="GeneID" id="5469974"/>